<evidence type="ECO:0000256" key="3">
    <source>
        <dbReference type="PROSITE-ProRule" id="PRU00023"/>
    </source>
</evidence>
<evidence type="ECO:0000256" key="4">
    <source>
        <dbReference type="SAM" id="MobiDB-lite"/>
    </source>
</evidence>
<dbReference type="Pfam" id="PF23397">
    <property type="entry name" value="DUF7104"/>
    <property type="match status" value="2"/>
</dbReference>
<dbReference type="PANTHER" id="PTHR24198">
    <property type="entry name" value="ANKYRIN REPEAT AND PROTEIN KINASE DOMAIN-CONTAINING PROTEIN"/>
    <property type="match status" value="1"/>
</dbReference>
<keyword evidence="6" id="KW-1185">Reference proteome</keyword>
<proteinExistence type="predicted"/>
<organism evidence="5 6">
    <name type="scientific">Aspergillus granulosus</name>
    <dbReference type="NCBI Taxonomy" id="176169"/>
    <lineage>
        <taxon>Eukaryota</taxon>
        <taxon>Fungi</taxon>
        <taxon>Dikarya</taxon>
        <taxon>Ascomycota</taxon>
        <taxon>Pezizomycotina</taxon>
        <taxon>Eurotiomycetes</taxon>
        <taxon>Eurotiomycetidae</taxon>
        <taxon>Eurotiales</taxon>
        <taxon>Aspergillaceae</taxon>
        <taxon>Aspergillus</taxon>
        <taxon>Aspergillus subgen. Nidulantes</taxon>
    </lineage>
</organism>
<dbReference type="SMART" id="SM00248">
    <property type="entry name" value="ANK"/>
    <property type="match status" value="10"/>
</dbReference>
<keyword evidence="2 3" id="KW-0040">ANK repeat</keyword>
<dbReference type="EMBL" id="JBFXLT010000049">
    <property type="protein sequence ID" value="KAL2812292.1"/>
    <property type="molecule type" value="Genomic_DNA"/>
</dbReference>
<evidence type="ECO:0000313" key="5">
    <source>
        <dbReference type="EMBL" id="KAL2812292.1"/>
    </source>
</evidence>
<dbReference type="PANTHER" id="PTHR24198:SF165">
    <property type="entry name" value="ANKYRIN REPEAT-CONTAINING PROTEIN-RELATED"/>
    <property type="match status" value="1"/>
</dbReference>
<keyword evidence="1" id="KW-0677">Repeat</keyword>
<dbReference type="PROSITE" id="PS50088">
    <property type="entry name" value="ANK_REPEAT"/>
    <property type="match status" value="3"/>
</dbReference>
<gene>
    <name evidence="5" type="ORF">BJX63DRAFT_248953</name>
</gene>
<name>A0ABR4HBX5_9EURO</name>
<feature type="region of interest" description="Disordered" evidence="4">
    <location>
        <begin position="715"/>
        <end position="736"/>
    </location>
</feature>
<reference evidence="5 6" key="1">
    <citation type="submission" date="2024-07" db="EMBL/GenBank/DDBJ databases">
        <title>Section-level genome sequencing and comparative genomics of Aspergillus sections Usti and Cavernicolus.</title>
        <authorList>
            <consortium name="Lawrence Berkeley National Laboratory"/>
            <person name="Nybo J.L."/>
            <person name="Vesth T.C."/>
            <person name="Theobald S."/>
            <person name="Frisvad J.C."/>
            <person name="Larsen T.O."/>
            <person name="Kjaerboelling I."/>
            <person name="Rothschild-Mancinelli K."/>
            <person name="Lyhne E.K."/>
            <person name="Kogle M.E."/>
            <person name="Barry K."/>
            <person name="Clum A."/>
            <person name="Na H."/>
            <person name="Ledsgaard L."/>
            <person name="Lin J."/>
            <person name="Lipzen A."/>
            <person name="Kuo A."/>
            <person name="Riley R."/>
            <person name="Mondo S."/>
            <person name="Labutti K."/>
            <person name="Haridas S."/>
            <person name="Pangalinan J."/>
            <person name="Salamov A.A."/>
            <person name="Simmons B.A."/>
            <person name="Magnuson J.K."/>
            <person name="Chen J."/>
            <person name="Drula E."/>
            <person name="Henrissat B."/>
            <person name="Wiebenga A."/>
            <person name="Lubbers R.J."/>
            <person name="Gomes A.C."/>
            <person name="Makela M.R."/>
            <person name="Stajich J."/>
            <person name="Grigoriev I.V."/>
            <person name="Mortensen U.H."/>
            <person name="De Vries R.P."/>
            <person name="Baker S.E."/>
            <person name="Andersen M.R."/>
        </authorList>
    </citation>
    <scope>NUCLEOTIDE SEQUENCE [LARGE SCALE GENOMIC DNA]</scope>
    <source>
        <strain evidence="5 6">CBS 588.65</strain>
    </source>
</reference>
<evidence type="ECO:0000313" key="6">
    <source>
        <dbReference type="Proteomes" id="UP001610334"/>
    </source>
</evidence>
<dbReference type="Proteomes" id="UP001610334">
    <property type="component" value="Unassembled WGS sequence"/>
</dbReference>
<sequence>MSLLAVPPELILQVADNVTAEKDLSSLARTCHSLHDIANPRLYRRNPRALFWAAEHGGDDTARRCLSYGADINARNGDGLTPVAIAAVKDDDSVVKILLAQPGADPNGSILNGRTLLSLAADKNSTSVVKLLLARHDVDVDTPDDLGATPLWYAAWCGRPSTVRLLLATGKANVNTVAMPPPFYAEGEDEEEFYENFTVPMSICYAAFQKLELKFDEDLWGYLPFLPDEGSKREREKAIALLLGEPDLLFPQWQDLLSHTAHHGPAEIARLLIERPEAREQLRRDVNGTSRLFHWASMGGQAGVVELLVDFGVDVDRRGERGRTALSVAAEYTSQPRLLRRLIESGAELESEDDDGCTPLYYAIWSGTRGNVEELTLHGAELSRVNQDQMAGLVRHAAEQGHVATLQYLLDMGVDLNITYHSGGRTPLAYAAIHRRAEAAAWLAQQEGIDVNYQDNGEGFTALHSAIEHGALNVVLMLLSDRRTDVNVKDYSGLTPVAFSAARLVRMYAEWDGPFGHWVPRDNRPSVPSEAITEALLSRPDAVIELGDAGSLALDGLFVPAAQKASTRILKLLLGRWKEHLHITEERVGKVAAVGTRDSLRLLVQDAHIELTDSILEAAVRNKGNGTAILKLLLEHRQRALPQWLPIIAASTGEPSTMELLLGVEGRSPRVTPEHLAAAAANKSHGKEMLSLLLAQREEAQVTAEVVHAALRNKKDPGEHHGAIVRHPGRRLSTHG</sequence>
<accession>A0ABR4HBX5</accession>
<feature type="repeat" description="ANK" evidence="3">
    <location>
        <begin position="355"/>
        <end position="387"/>
    </location>
</feature>
<evidence type="ECO:0000256" key="2">
    <source>
        <dbReference type="ARBA" id="ARBA00023043"/>
    </source>
</evidence>
<protein>
    <submittedName>
        <fullName evidence="5">Ankyrin repeat-containing domain protein</fullName>
    </submittedName>
</protein>
<dbReference type="InterPro" id="IPR002110">
    <property type="entry name" value="Ankyrin_rpt"/>
</dbReference>
<dbReference type="Gene3D" id="1.25.40.20">
    <property type="entry name" value="Ankyrin repeat-containing domain"/>
    <property type="match status" value="2"/>
</dbReference>
<comment type="caution">
    <text evidence="5">The sequence shown here is derived from an EMBL/GenBank/DDBJ whole genome shotgun (WGS) entry which is preliminary data.</text>
</comment>
<dbReference type="InterPro" id="IPR055530">
    <property type="entry name" value="DUF7104"/>
</dbReference>
<dbReference type="Pfam" id="PF12796">
    <property type="entry name" value="Ank_2"/>
    <property type="match status" value="4"/>
</dbReference>
<dbReference type="InterPro" id="IPR036770">
    <property type="entry name" value="Ankyrin_rpt-contain_sf"/>
</dbReference>
<feature type="repeat" description="ANK" evidence="3">
    <location>
        <begin position="321"/>
        <end position="354"/>
    </location>
</feature>
<dbReference type="CDD" id="cd09917">
    <property type="entry name" value="F-box_SF"/>
    <property type="match status" value="1"/>
</dbReference>
<feature type="repeat" description="ANK" evidence="3">
    <location>
        <begin position="458"/>
        <end position="491"/>
    </location>
</feature>
<evidence type="ECO:0000256" key="1">
    <source>
        <dbReference type="ARBA" id="ARBA00022737"/>
    </source>
</evidence>
<dbReference type="PROSITE" id="PS50297">
    <property type="entry name" value="ANK_REP_REGION"/>
    <property type="match status" value="2"/>
</dbReference>
<dbReference type="SUPFAM" id="SSF48403">
    <property type="entry name" value="Ankyrin repeat"/>
    <property type="match status" value="2"/>
</dbReference>
<feature type="compositionally biased region" description="Basic residues" evidence="4">
    <location>
        <begin position="723"/>
        <end position="736"/>
    </location>
</feature>